<organism evidence="2 3">
    <name type="scientific">Methanobrevibacter millerae</name>
    <dbReference type="NCBI Taxonomy" id="230361"/>
    <lineage>
        <taxon>Archaea</taxon>
        <taxon>Methanobacteriati</taxon>
        <taxon>Methanobacteriota</taxon>
        <taxon>Methanomada group</taxon>
        <taxon>Methanobacteria</taxon>
        <taxon>Methanobacteriales</taxon>
        <taxon>Methanobacteriaceae</taxon>
        <taxon>Methanobrevibacter</taxon>
    </lineage>
</organism>
<keyword evidence="1" id="KW-1133">Transmembrane helix</keyword>
<evidence type="ECO:0000313" key="2">
    <source>
        <dbReference type="EMBL" id="ALT68162.1"/>
    </source>
</evidence>
<keyword evidence="1" id="KW-0812">Transmembrane</keyword>
<gene>
    <name evidence="2" type="ORF">sm9_0360</name>
</gene>
<feature type="transmembrane region" description="Helical" evidence="1">
    <location>
        <begin position="33"/>
        <end position="53"/>
    </location>
</feature>
<evidence type="ECO:0000313" key="3">
    <source>
        <dbReference type="Proteomes" id="UP000067738"/>
    </source>
</evidence>
<dbReference type="PATRIC" id="fig|230361.4.peg.374"/>
<keyword evidence="3" id="KW-1185">Reference proteome</keyword>
<dbReference type="Proteomes" id="UP000067738">
    <property type="component" value="Chromosome"/>
</dbReference>
<evidence type="ECO:0000256" key="1">
    <source>
        <dbReference type="SAM" id="Phobius"/>
    </source>
</evidence>
<sequence length="240" mass="27429">MWINFHIFYKDDVKYLMHKILLYYGVEKLNIKYLAIVLFFVLVIFSISAVSAANETVADDVNEISDSSIDSINPSNSNGSYNIKSPADNLNGSFGFFYPDYLYSNSNNANSSVSEDVSYLNFSGSYSSDFPTLEVSVKTDENKGMYNFIDLSLNFEDYSLNINNRNFFFTLNQSFKNSSNNHLNEDNNIIDVITSIKNNNLFLNVNFLNLSNQTIELYSSENFLNNLLNMILSFFSSLFK</sequence>
<dbReference type="EMBL" id="CP011266">
    <property type="protein sequence ID" value="ALT68162.1"/>
    <property type="molecule type" value="Genomic_DNA"/>
</dbReference>
<keyword evidence="1" id="KW-0472">Membrane</keyword>
<dbReference type="KEGG" id="mmil:sm9_0360"/>
<reference evidence="2 3" key="1">
    <citation type="submission" date="2015-04" db="EMBL/GenBank/DDBJ databases">
        <title>The complete genome sequence of the rumen methanogen Methanobrevibacter millerae SM9.</title>
        <authorList>
            <person name="Leahy S.C."/>
            <person name="Kelly W.J."/>
            <person name="Pacheco D.M."/>
            <person name="Li D."/>
            <person name="Altermann E."/>
            <person name="Attwood G.T."/>
        </authorList>
    </citation>
    <scope>NUCLEOTIDE SEQUENCE [LARGE SCALE GENOMIC DNA]</scope>
    <source>
        <strain evidence="2 3">SM9</strain>
    </source>
</reference>
<name>A0A0U2V0V6_9EURY</name>
<protein>
    <submittedName>
        <fullName evidence="2">Uncharacterized protein</fullName>
    </submittedName>
</protein>
<proteinExistence type="predicted"/>
<accession>A0A0U2V0V6</accession>
<dbReference type="AlphaFoldDB" id="A0A0U2V0V6"/>